<dbReference type="GO" id="GO:0008409">
    <property type="term" value="F:5'-3' exonuclease activity"/>
    <property type="evidence" value="ECO:0007669"/>
    <property type="project" value="InterPro"/>
</dbReference>
<evidence type="ECO:0000313" key="1">
    <source>
        <dbReference type="Proteomes" id="UP000515146"/>
    </source>
</evidence>
<dbReference type="KEGG" id="dpte:113793403"/>
<dbReference type="GO" id="GO:0008408">
    <property type="term" value="F:3'-5' exonuclease activity"/>
    <property type="evidence" value="ECO:0007669"/>
    <property type="project" value="InterPro"/>
</dbReference>
<organism evidence="1 2">
    <name type="scientific">Dermatophagoides pteronyssinus</name>
    <name type="common">European house dust mite</name>
    <dbReference type="NCBI Taxonomy" id="6956"/>
    <lineage>
        <taxon>Eukaryota</taxon>
        <taxon>Metazoa</taxon>
        <taxon>Ecdysozoa</taxon>
        <taxon>Arthropoda</taxon>
        <taxon>Chelicerata</taxon>
        <taxon>Arachnida</taxon>
        <taxon>Acari</taxon>
        <taxon>Acariformes</taxon>
        <taxon>Sarcoptiformes</taxon>
        <taxon>Astigmata</taxon>
        <taxon>Psoroptidia</taxon>
        <taxon>Analgoidea</taxon>
        <taxon>Pyroglyphidae</taxon>
        <taxon>Dermatophagoidinae</taxon>
        <taxon>Dermatophagoides</taxon>
    </lineage>
</organism>
<accession>A0A6P6Y143</accession>
<sequence>MATFKKTENQLRQKFPEDERTDKNEKRKRAVESDDDEDNDEDDDDDDEEKPINKFANDGSFLEMFKKMQQQKEQSLPIISSASTSSTDVNSNEDDNIKSGTIEKTKRKPKILKVGIIEKTKKSTTKTGRRHDDDSGEHEDSAWSRYMNEVRAYKEKYGDDEDKNRPLVK</sequence>
<keyword evidence="1" id="KW-1185">Reference proteome</keyword>
<evidence type="ECO:0000313" key="2">
    <source>
        <dbReference type="RefSeq" id="XP_027199237.1"/>
    </source>
</evidence>
<proteinExistence type="predicted"/>
<dbReference type="InParanoid" id="A0A6P6Y143"/>
<protein>
    <submittedName>
        <fullName evidence="2">Telomerase RNA component interacting RNase-like</fullName>
    </submittedName>
</protein>
<dbReference type="GeneID" id="113793403"/>
<gene>
    <name evidence="2" type="primary">LOC113793403</name>
</gene>
<dbReference type="OMA" id="PINKFAN"/>
<name>A0A6P6Y143_DERPT</name>
<dbReference type="AlphaFoldDB" id="A0A6P6Y143"/>
<dbReference type="Proteomes" id="UP000515146">
    <property type="component" value="Unplaced"/>
</dbReference>
<dbReference type="RefSeq" id="XP_027199237.1">
    <property type="nucleotide sequence ID" value="XM_027343436.1"/>
</dbReference>
<dbReference type="InterPro" id="IPR038838">
    <property type="entry name" value="TRIR"/>
</dbReference>
<dbReference type="OrthoDB" id="5983145at2759"/>
<dbReference type="PANTHER" id="PTHR34753">
    <property type="entry name" value="TELOMERASE RNA COMPONENT INTERACTING RNASE"/>
    <property type="match status" value="1"/>
</dbReference>
<reference evidence="2" key="1">
    <citation type="submission" date="2025-08" db="UniProtKB">
        <authorList>
            <consortium name="RefSeq"/>
        </authorList>
    </citation>
    <scope>IDENTIFICATION</scope>
    <source>
        <strain evidence="2">Airmid</strain>
    </source>
</reference>
<dbReference type="PANTHER" id="PTHR34753:SF1">
    <property type="entry name" value="TELOMERASE RNA COMPONENT INTERACTING RNASE"/>
    <property type="match status" value="1"/>
</dbReference>